<dbReference type="Pfam" id="PF00355">
    <property type="entry name" value="Rieske"/>
    <property type="match status" value="1"/>
</dbReference>
<dbReference type="InterPro" id="IPR050584">
    <property type="entry name" value="Cholesterol_7-desaturase"/>
</dbReference>
<comment type="caution">
    <text evidence="8">The sequence shown here is derived from an EMBL/GenBank/DDBJ whole genome shotgun (WGS) entry which is preliminary data.</text>
</comment>
<proteinExistence type="predicted"/>
<dbReference type="GO" id="GO:0046872">
    <property type="term" value="F:metal ion binding"/>
    <property type="evidence" value="ECO:0007669"/>
    <property type="project" value="UniProtKB-KW"/>
</dbReference>
<reference evidence="8 9" key="1">
    <citation type="submission" date="2017-02" db="EMBL/GenBank/DDBJ databases">
        <title>The new phylogeny of genus Mycobacterium.</title>
        <authorList>
            <person name="Tortoli E."/>
            <person name="Trovato A."/>
            <person name="Cirillo D.M."/>
        </authorList>
    </citation>
    <scope>NUCLEOTIDE SEQUENCE [LARGE SCALE GENOMIC DNA]</scope>
    <source>
        <strain evidence="8 9">DSM 45057</strain>
    </source>
</reference>
<dbReference type="PROSITE" id="PS51296">
    <property type="entry name" value="RIESKE"/>
    <property type="match status" value="1"/>
</dbReference>
<gene>
    <name evidence="8" type="ORF">BST12_21020</name>
</gene>
<accession>A0A1W9ZIZ8</accession>
<dbReference type="Proteomes" id="UP000192284">
    <property type="component" value="Unassembled WGS sequence"/>
</dbReference>
<protein>
    <submittedName>
        <fullName evidence="8">(2Fe-2S)-binding protein</fullName>
    </submittedName>
</protein>
<dbReference type="AlphaFoldDB" id="A0A1W9ZIZ8"/>
<dbReference type="Gene3D" id="2.102.10.10">
    <property type="entry name" value="Rieske [2Fe-2S] iron-sulphur domain"/>
    <property type="match status" value="1"/>
</dbReference>
<evidence type="ECO:0000313" key="8">
    <source>
        <dbReference type="EMBL" id="ORA16077.1"/>
    </source>
</evidence>
<keyword evidence="6" id="KW-1133">Transmembrane helix</keyword>
<keyword evidence="2" id="KW-0479">Metal-binding</keyword>
<dbReference type="CDD" id="cd03467">
    <property type="entry name" value="Rieske"/>
    <property type="match status" value="1"/>
</dbReference>
<keyword evidence="5" id="KW-0411">Iron-sulfur</keyword>
<dbReference type="InterPro" id="IPR019251">
    <property type="entry name" value="DUF2231_TM"/>
</dbReference>
<organism evidence="8 9">
    <name type="scientific">Mycobacterium angelicum</name>
    <dbReference type="NCBI Taxonomy" id="470074"/>
    <lineage>
        <taxon>Bacteria</taxon>
        <taxon>Bacillati</taxon>
        <taxon>Actinomycetota</taxon>
        <taxon>Actinomycetes</taxon>
        <taxon>Mycobacteriales</taxon>
        <taxon>Mycobacteriaceae</taxon>
        <taxon>Mycobacterium</taxon>
    </lineage>
</organism>
<dbReference type="SUPFAM" id="SSF50022">
    <property type="entry name" value="ISP domain"/>
    <property type="match status" value="1"/>
</dbReference>
<dbReference type="InterPro" id="IPR017941">
    <property type="entry name" value="Rieske_2Fe-2S"/>
</dbReference>
<feature type="transmembrane region" description="Helical" evidence="6">
    <location>
        <begin position="103"/>
        <end position="124"/>
    </location>
</feature>
<dbReference type="PANTHER" id="PTHR21266">
    <property type="entry name" value="IRON-SULFUR DOMAIN CONTAINING PROTEIN"/>
    <property type="match status" value="1"/>
</dbReference>
<keyword evidence="3" id="KW-0560">Oxidoreductase</keyword>
<dbReference type="RefSeq" id="WP_083115046.1">
    <property type="nucleotide sequence ID" value="NZ_JACKTS010000031.1"/>
</dbReference>
<evidence type="ECO:0000256" key="5">
    <source>
        <dbReference type="ARBA" id="ARBA00023014"/>
    </source>
</evidence>
<dbReference type="GO" id="GO:0016705">
    <property type="term" value="F:oxidoreductase activity, acting on paired donors, with incorporation or reduction of molecular oxygen"/>
    <property type="evidence" value="ECO:0007669"/>
    <property type="project" value="UniProtKB-ARBA"/>
</dbReference>
<feature type="transmembrane region" description="Helical" evidence="6">
    <location>
        <begin position="136"/>
        <end position="156"/>
    </location>
</feature>
<evidence type="ECO:0000313" key="9">
    <source>
        <dbReference type="Proteomes" id="UP000192284"/>
    </source>
</evidence>
<dbReference type="InterPro" id="IPR036922">
    <property type="entry name" value="Rieske_2Fe-2S_sf"/>
</dbReference>
<keyword evidence="1" id="KW-0001">2Fe-2S</keyword>
<evidence type="ECO:0000256" key="3">
    <source>
        <dbReference type="ARBA" id="ARBA00023002"/>
    </source>
</evidence>
<evidence type="ECO:0000256" key="4">
    <source>
        <dbReference type="ARBA" id="ARBA00023004"/>
    </source>
</evidence>
<name>A0A1W9ZIZ8_MYCAN</name>
<dbReference type="GO" id="GO:0004497">
    <property type="term" value="F:monooxygenase activity"/>
    <property type="evidence" value="ECO:0007669"/>
    <property type="project" value="UniProtKB-ARBA"/>
</dbReference>
<sequence>MGDRSVNGQPKRLGSRVIATIARQEWLDRPSYRFEHVLAYGFNALGGARDRVTNVLNGVWLGHPVHPPLASLASGALGTAVALDAMSLLPGQSRTEARDAARIASRALGVGILASVGAAVTGVTDWQHTHQGDRRVGLVHGVVNSAATALYALSWLDRRRGRHMRGIATSAMGYGITMAGSYLGGALVFESGIGIDQSGERLRTTEWTPVLPVTSLLDGKPQRVEVDGVGLVVCQTNPGEVSAFGEFCPHLAAPMADGWVDRGRIVCPWHGSRFALESGEVLRGPSATPLPCYEARLVDGMIEVRSDGQPAIAAGSAAGNGVSK</sequence>
<keyword evidence="4" id="KW-0408">Iron</keyword>
<evidence type="ECO:0000259" key="7">
    <source>
        <dbReference type="PROSITE" id="PS51296"/>
    </source>
</evidence>
<dbReference type="Pfam" id="PF09990">
    <property type="entry name" value="DUF2231"/>
    <property type="match status" value="1"/>
</dbReference>
<feature type="domain" description="Rieske" evidence="7">
    <location>
        <begin position="208"/>
        <end position="304"/>
    </location>
</feature>
<dbReference type="GO" id="GO:0051537">
    <property type="term" value="F:2 iron, 2 sulfur cluster binding"/>
    <property type="evidence" value="ECO:0007669"/>
    <property type="project" value="UniProtKB-KW"/>
</dbReference>
<keyword evidence="6" id="KW-0812">Transmembrane</keyword>
<keyword evidence="6" id="KW-0472">Membrane</keyword>
<evidence type="ECO:0000256" key="6">
    <source>
        <dbReference type="SAM" id="Phobius"/>
    </source>
</evidence>
<dbReference type="EMBL" id="MVHE01000046">
    <property type="protein sequence ID" value="ORA16077.1"/>
    <property type="molecule type" value="Genomic_DNA"/>
</dbReference>
<dbReference type="OrthoDB" id="147178at2"/>
<evidence type="ECO:0000256" key="2">
    <source>
        <dbReference type="ARBA" id="ARBA00022723"/>
    </source>
</evidence>
<keyword evidence="9" id="KW-1185">Reference proteome</keyword>
<evidence type="ECO:0000256" key="1">
    <source>
        <dbReference type="ARBA" id="ARBA00022714"/>
    </source>
</evidence>
<dbReference type="PANTHER" id="PTHR21266:SF60">
    <property type="entry name" value="3-KETOSTEROID-9-ALPHA-MONOOXYGENASE, OXYGENASE COMPONENT"/>
    <property type="match status" value="1"/>
</dbReference>